<dbReference type="Proteomes" id="UP000192739">
    <property type="component" value="Unassembled WGS sequence"/>
</dbReference>
<evidence type="ECO:0000256" key="1">
    <source>
        <dbReference type="SAM" id="MobiDB-lite"/>
    </source>
</evidence>
<proteinExistence type="predicted"/>
<gene>
    <name evidence="2" type="ORF">BST27_24440</name>
</gene>
<evidence type="ECO:0000313" key="2">
    <source>
        <dbReference type="EMBL" id="ORA96705.1"/>
    </source>
</evidence>
<evidence type="ECO:0000313" key="3">
    <source>
        <dbReference type="Proteomes" id="UP000192739"/>
    </source>
</evidence>
<dbReference type="OrthoDB" id="4446106at2"/>
<dbReference type="EMBL" id="MVHT01000089">
    <property type="protein sequence ID" value="ORA96705.1"/>
    <property type="molecule type" value="Genomic_DNA"/>
</dbReference>
<accession>A0A1E3S7H0</accession>
<organism evidence="2 3">
    <name type="scientific">Mycobacterium intermedium</name>
    <dbReference type="NCBI Taxonomy" id="28445"/>
    <lineage>
        <taxon>Bacteria</taxon>
        <taxon>Bacillati</taxon>
        <taxon>Actinomycetota</taxon>
        <taxon>Actinomycetes</taxon>
        <taxon>Mycobacteriales</taxon>
        <taxon>Mycobacteriaceae</taxon>
        <taxon>Mycobacterium</taxon>
        <taxon>Mycobacterium simiae complex</taxon>
    </lineage>
</organism>
<keyword evidence="3" id="KW-1185">Reference proteome</keyword>
<reference evidence="2 3" key="1">
    <citation type="submission" date="2017-02" db="EMBL/GenBank/DDBJ databases">
        <title>The new phylogeny of genus Mycobacterium.</title>
        <authorList>
            <person name="Tortoli E."/>
            <person name="Trovato A."/>
            <person name="Cirillo D.M."/>
        </authorList>
    </citation>
    <scope>NUCLEOTIDE SEQUENCE [LARGE SCALE GENOMIC DNA]</scope>
    <source>
        <strain evidence="2 3">DSM 44049</strain>
    </source>
</reference>
<name>A0A1E3S7H0_MYCIE</name>
<dbReference type="RefSeq" id="WP_069422090.1">
    <property type="nucleotide sequence ID" value="NZ_CBCRZH010000077.1"/>
</dbReference>
<feature type="region of interest" description="Disordered" evidence="1">
    <location>
        <begin position="38"/>
        <end position="60"/>
    </location>
</feature>
<sequence>MVKLHKDALQRFICTGIVLLGLALPLIGCSSNPLQSTPPTIPAAQPAVSPPPAQAPAGVVRPLGGHPQAALFDGPTRKLVVLSPGDDPSAPASISLFDEGQAAPRVIALPGPASAVVCDGHGAAVVATRGGYFVVDLAGGRVDRVAVADSAQVDFTAVTRRADGRLVLGSADGAVYVLGAADSGTAPVTDRNKLFARVDSLVTQGDRIVVLDRGQTSVTALGPDGRAEQALRAGEGATTLAADPLGRVLVADTRGGQLLVYGVDPLILRQAYPVPQAPYGLVGSRNLAWIAQTAANIVIGYDLSTGIPVEKVRYPTVQQPNSLAFDDTSGTLYVVSGSGAGVQVIEHAAGQS</sequence>
<protein>
    <recommendedName>
        <fullName evidence="4">SMP-30/Gluconolactonase/LRE-like region domain-containing protein</fullName>
    </recommendedName>
</protein>
<dbReference type="STRING" id="28445.BHQ20_26235"/>
<dbReference type="Gene3D" id="2.130.10.10">
    <property type="entry name" value="YVTN repeat-like/Quinoprotein amine dehydrogenase"/>
    <property type="match status" value="1"/>
</dbReference>
<comment type="caution">
    <text evidence="2">The sequence shown here is derived from an EMBL/GenBank/DDBJ whole genome shotgun (WGS) entry which is preliminary data.</text>
</comment>
<evidence type="ECO:0008006" key="4">
    <source>
        <dbReference type="Google" id="ProtNLM"/>
    </source>
</evidence>
<dbReference type="AlphaFoldDB" id="A0A1E3S7H0"/>
<dbReference type="InterPro" id="IPR015943">
    <property type="entry name" value="WD40/YVTN_repeat-like_dom_sf"/>
</dbReference>
<dbReference type="SUPFAM" id="SSF63829">
    <property type="entry name" value="Calcium-dependent phosphotriesterase"/>
    <property type="match status" value="1"/>
</dbReference>